<keyword evidence="2" id="KW-0547">Nucleotide-binding</keyword>
<sequence length="569" mass="66420">MKNNNVELDDIQRKIVYSNIKQNIIVNAPPGSGKTTIMAKRIDYLIQNHLIKFPFRILGLTFSNAAANEMKSRLFSNELTSKLQITTFHSFAFSILKSYANYIGLKNDFKILSDHESKKLKRRLIIKHFNKELNEIIPQNKKNQIDIYQEKYKVWINETLLKCNNYKSVLDSKFNLIMNEYRQKLKDKNVLDYDYLLYYSNMLFESNSNVLKYYSSSFRYMVIDEFQDTNVLQFNLIKKIILSSNNLVNILVLCDSNQAIYAFQGATTENIENAKKEFNCKEFNLKKDYRISSPEIKKIKINVSLKIDDFYTTLMDENEKIPLNLFDNENNELRFVMKILNELIKDGVDLEDIAIIAPVEWRLKNLKRHLLKNSIDHVYVPSLSKSKIIEKYKNIFDSLLSFKNENNTLNQTIFNICSKNRVNVNTDAIKLLISISKRYDKKYNNLSLNDKIEKFYNEFLLDINIEDLLKNSFKDKIFLSTIHGVKGLEFENVIIIGLENKVIPHHSVCEKCNNGENVLLDELSDALKLLYVGITRAKNKLYLTGIGRRTGIIKHGTCLLKGCSKYIYN</sequence>
<keyword evidence="7" id="KW-0413">Isomerase</keyword>
<dbReference type="Pfam" id="PF13361">
    <property type="entry name" value="UvrD_C"/>
    <property type="match status" value="1"/>
</dbReference>
<keyword evidence="6" id="KW-0238">DNA-binding</keyword>
<dbReference type="InterPro" id="IPR027417">
    <property type="entry name" value="P-loop_NTPase"/>
</dbReference>
<keyword evidence="4 12" id="KW-0347">Helicase</keyword>
<evidence type="ECO:0000256" key="2">
    <source>
        <dbReference type="ARBA" id="ARBA00022741"/>
    </source>
</evidence>
<dbReference type="Gene3D" id="1.10.10.160">
    <property type="match status" value="1"/>
</dbReference>
<proteinExistence type="inferred from homology"/>
<dbReference type="SUPFAM" id="SSF52540">
    <property type="entry name" value="P-loop containing nucleoside triphosphate hydrolases"/>
    <property type="match status" value="1"/>
</dbReference>
<evidence type="ECO:0000256" key="3">
    <source>
        <dbReference type="ARBA" id="ARBA00022801"/>
    </source>
</evidence>
<dbReference type="GO" id="GO:0016887">
    <property type="term" value="F:ATP hydrolysis activity"/>
    <property type="evidence" value="ECO:0007669"/>
    <property type="project" value="RHEA"/>
</dbReference>
<keyword evidence="3 12" id="KW-0378">Hydrolase</keyword>
<dbReference type="PROSITE" id="PS51198">
    <property type="entry name" value="UVRD_HELICASE_ATP_BIND"/>
    <property type="match status" value="1"/>
</dbReference>
<dbReference type="EMBL" id="VSSQ01000698">
    <property type="protein sequence ID" value="MPL99938.1"/>
    <property type="molecule type" value="Genomic_DNA"/>
</dbReference>
<dbReference type="EC" id="5.6.2.4" evidence="9"/>
<dbReference type="InterPro" id="IPR014016">
    <property type="entry name" value="UvrD-like_ATP-bd"/>
</dbReference>
<evidence type="ECO:0000313" key="12">
    <source>
        <dbReference type="EMBL" id="MPL99938.1"/>
    </source>
</evidence>
<feature type="domain" description="UvrD-like helicase ATP-binding" evidence="11">
    <location>
        <begin position="7"/>
        <end position="292"/>
    </location>
</feature>
<name>A0A644W8M6_9ZZZZ</name>
<evidence type="ECO:0000259" key="11">
    <source>
        <dbReference type="PROSITE" id="PS51198"/>
    </source>
</evidence>
<dbReference type="GO" id="GO:0043138">
    <property type="term" value="F:3'-5' DNA helicase activity"/>
    <property type="evidence" value="ECO:0007669"/>
    <property type="project" value="UniProtKB-EC"/>
</dbReference>
<dbReference type="CDD" id="cd17932">
    <property type="entry name" value="DEXQc_UvrD"/>
    <property type="match status" value="1"/>
</dbReference>
<protein>
    <recommendedName>
        <fullName evidence="9">DNA 3'-5' helicase</fullName>
        <ecNumber evidence="9">5.6.2.4</ecNumber>
    </recommendedName>
</protein>
<evidence type="ECO:0000256" key="7">
    <source>
        <dbReference type="ARBA" id="ARBA00023235"/>
    </source>
</evidence>
<evidence type="ECO:0000256" key="1">
    <source>
        <dbReference type="ARBA" id="ARBA00009922"/>
    </source>
</evidence>
<evidence type="ECO:0000256" key="9">
    <source>
        <dbReference type="ARBA" id="ARBA00034808"/>
    </source>
</evidence>
<comment type="caution">
    <text evidence="12">The sequence shown here is derived from an EMBL/GenBank/DDBJ whole genome shotgun (WGS) entry which is preliminary data.</text>
</comment>
<keyword evidence="5" id="KW-0067">ATP-binding</keyword>
<dbReference type="Gene3D" id="1.10.486.10">
    <property type="entry name" value="PCRA, domain 4"/>
    <property type="match status" value="1"/>
</dbReference>
<comment type="catalytic activity">
    <reaction evidence="10">
        <text>ATP + H2O = ADP + phosphate + H(+)</text>
        <dbReference type="Rhea" id="RHEA:13065"/>
        <dbReference type="ChEBI" id="CHEBI:15377"/>
        <dbReference type="ChEBI" id="CHEBI:15378"/>
        <dbReference type="ChEBI" id="CHEBI:30616"/>
        <dbReference type="ChEBI" id="CHEBI:43474"/>
        <dbReference type="ChEBI" id="CHEBI:456216"/>
        <dbReference type="EC" id="5.6.2.4"/>
    </reaction>
</comment>
<dbReference type="PANTHER" id="PTHR11070">
    <property type="entry name" value="UVRD / RECB / PCRA DNA HELICASE FAMILY MEMBER"/>
    <property type="match status" value="1"/>
</dbReference>
<evidence type="ECO:0000256" key="5">
    <source>
        <dbReference type="ARBA" id="ARBA00022840"/>
    </source>
</evidence>
<evidence type="ECO:0000256" key="4">
    <source>
        <dbReference type="ARBA" id="ARBA00022806"/>
    </source>
</evidence>
<dbReference type="GO" id="GO:0005524">
    <property type="term" value="F:ATP binding"/>
    <property type="evidence" value="ECO:0007669"/>
    <property type="project" value="UniProtKB-KW"/>
</dbReference>
<dbReference type="PANTHER" id="PTHR11070:SF2">
    <property type="entry name" value="ATP-DEPENDENT DNA HELICASE SRS2"/>
    <property type="match status" value="1"/>
</dbReference>
<dbReference type="GO" id="GO:0003677">
    <property type="term" value="F:DNA binding"/>
    <property type="evidence" value="ECO:0007669"/>
    <property type="project" value="UniProtKB-KW"/>
</dbReference>
<dbReference type="AlphaFoldDB" id="A0A644W8M6"/>
<dbReference type="InterPro" id="IPR014017">
    <property type="entry name" value="DNA_helicase_UvrD-like_C"/>
</dbReference>
<accession>A0A644W8M6</accession>
<reference evidence="12" key="1">
    <citation type="submission" date="2019-08" db="EMBL/GenBank/DDBJ databases">
        <authorList>
            <person name="Kucharzyk K."/>
            <person name="Murdoch R.W."/>
            <person name="Higgins S."/>
            <person name="Loffler F."/>
        </authorList>
    </citation>
    <scope>NUCLEOTIDE SEQUENCE</scope>
</reference>
<dbReference type="InterPro" id="IPR000212">
    <property type="entry name" value="DNA_helicase_UvrD/REP"/>
</dbReference>
<dbReference type="InterPro" id="IPR013986">
    <property type="entry name" value="DExx_box_DNA_helicase_dom_sf"/>
</dbReference>
<comment type="catalytic activity">
    <reaction evidence="8">
        <text>Couples ATP hydrolysis with the unwinding of duplex DNA by translocating in the 3'-5' direction.</text>
        <dbReference type="EC" id="5.6.2.4"/>
    </reaction>
</comment>
<organism evidence="12">
    <name type="scientific">bioreactor metagenome</name>
    <dbReference type="NCBI Taxonomy" id="1076179"/>
    <lineage>
        <taxon>unclassified sequences</taxon>
        <taxon>metagenomes</taxon>
        <taxon>ecological metagenomes</taxon>
    </lineage>
</organism>
<dbReference type="Pfam" id="PF00580">
    <property type="entry name" value="UvrD-helicase"/>
    <property type="match status" value="1"/>
</dbReference>
<evidence type="ECO:0000256" key="10">
    <source>
        <dbReference type="ARBA" id="ARBA00048988"/>
    </source>
</evidence>
<dbReference type="GO" id="GO:0000725">
    <property type="term" value="P:recombinational repair"/>
    <property type="evidence" value="ECO:0007669"/>
    <property type="project" value="TreeGrafter"/>
</dbReference>
<gene>
    <name evidence="12" type="primary">rep_12</name>
    <name evidence="12" type="ORF">SDC9_46160</name>
</gene>
<comment type="similarity">
    <text evidence="1">Belongs to the helicase family. UvrD subfamily.</text>
</comment>
<dbReference type="Gene3D" id="3.40.50.300">
    <property type="entry name" value="P-loop containing nucleotide triphosphate hydrolases"/>
    <property type="match status" value="2"/>
</dbReference>
<evidence type="ECO:0000256" key="8">
    <source>
        <dbReference type="ARBA" id="ARBA00034617"/>
    </source>
</evidence>
<evidence type="ECO:0000256" key="6">
    <source>
        <dbReference type="ARBA" id="ARBA00023125"/>
    </source>
</evidence>